<dbReference type="EMBL" id="BOPF01000034">
    <property type="protein sequence ID" value="GIJ50240.1"/>
    <property type="molecule type" value="Genomic_DNA"/>
</dbReference>
<feature type="transmembrane region" description="Helical" evidence="6">
    <location>
        <begin position="539"/>
        <end position="558"/>
    </location>
</feature>
<dbReference type="Proteomes" id="UP000619260">
    <property type="component" value="Unassembled WGS sequence"/>
</dbReference>
<dbReference type="Pfam" id="PF02687">
    <property type="entry name" value="FtsX"/>
    <property type="match status" value="2"/>
</dbReference>
<comment type="caution">
    <text evidence="8">The sequence shown here is derived from an EMBL/GenBank/DDBJ whole genome shotgun (WGS) entry which is preliminary data.</text>
</comment>
<evidence type="ECO:0000313" key="9">
    <source>
        <dbReference type="Proteomes" id="UP000619260"/>
    </source>
</evidence>
<protein>
    <recommendedName>
        <fullName evidence="7">ABC3 transporter permease C-terminal domain-containing protein</fullName>
    </recommendedName>
</protein>
<proteinExistence type="predicted"/>
<feature type="transmembrane region" description="Helical" evidence="6">
    <location>
        <begin position="840"/>
        <end position="861"/>
    </location>
</feature>
<name>A0A8J3YUU0_9ACTN</name>
<feature type="transmembrane region" description="Helical" evidence="6">
    <location>
        <begin position="492"/>
        <end position="518"/>
    </location>
</feature>
<dbReference type="RefSeq" id="WP_239153587.1">
    <property type="nucleotide sequence ID" value="NZ_BOPF01000034.1"/>
</dbReference>
<keyword evidence="3 6" id="KW-0812">Transmembrane</keyword>
<dbReference type="InterPro" id="IPR003838">
    <property type="entry name" value="ABC3_permease_C"/>
</dbReference>
<gene>
    <name evidence="8" type="ORF">Val02_71260</name>
</gene>
<accession>A0A8J3YUU0</accession>
<dbReference type="GO" id="GO:0005886">
    <property type="term" value="C:plasma membrane"/>
    <property type="evidence" value="ECO:0007669"/>
    <property type="project" value="UniProtKB-SubCell"/>
</dbReference>
<feature type="transmembrane region" description="Helical" evidence="6">
    <location>
        <begin position="373"/>
        <end position="401"/>
    </location>
</feature>
<feature type="transmembrane region" description="Helical" evidence="6">
    <location>
        <begin position="745"/>
        <end position="770"/>
    </location>
</feature>
<keyword evidence="2" id="KW-1003">Cell membrane</keyword>
<keyword evidence="4 6" id="KW-1133">Transmembrane helix</keyword>
<evidence type="ECO:0000256" key="5">
    <source>
        <dbReference type="ARBA" id="ARBA00023136"/>
    </source>
</evidence>
<feature type="transmembrane region" description="Helical" evidence="6">
    <location>
        <begin position="452"/>
        <end position="472"/>
    </location>
</feature>
<evidence type="ECO:0000256" key="6">
    <source>
        <dbReference type="SAM" id="Phobius"/>
    </source>
</evidence>
<feature type="domain" description="ABC3 transporter permease C-terminal" evidence="7">
    <location>
        <begin position="332"/>
        <end position="412"/>
    </location>
</feature>
<dbReference type="AlphaFoldDB" id="A0A8J3YUU0"/>
<evidence type="ECO:0000256" key="3">
    <source>
        <dbReference type="ARBA" id="ARBA00022692"/>
    </source>
</evidence>
<organism evidence="8 9">
    <name type="scientific">Virgisporangium aliadipatigenens</name>
    <dbReference type="NCBI Taxonomy" id="741659"/>
    <lineage>
        <taxon>Bacteria</taxon>
        <taxon>Bacillati</taxon>
        <taxon>Actinomycetota</taxon>
        <taxon>Actinomycetes</taxon>
        <taxon>Micromonosporales</taxon>
        <taxon>Micromonosporaceae</taxon>
        <taxon>Virgisporangium</taxon>
    </lineage>
</organism>
<keyword evidence="5 6" id="KW-0472">Membrane</keyword>
<feature type="transmembrane region" description="Helical" evidence="6">
    <location>
        <begin position="407"/>
        <end position="431"/>
    </location>
</feature>
<keyword evidence="9" id="KW-1185">Reference proteome</keyword>
<evidence type="ECO:0000256" key="4">
    <source>
        <dbReference type="ARBA" id="ARBA00022989"/>
    </source>
</evidence>
<evidence type="ECO:0000256" key="1">
    <source>
        <dbReference type="ARBA" id="ARBA00004651"/>
    </source>
</evidence>
<evidence type="ECO:0000256" key="2">
    <source>
        <dbReference type="ARBA" id="ARBA00022475"/>
    </source>
</evidence>
<evidence type="ECO:0000313" key="8">
    <source>
        <dbReference type="EMBL" id="GIJ50240.1"/>
    </source>
</evidence>
<feature type="domain" description="ABC3 transporter permease C-terminal" evidence="7">
    <location>
        <begin position="750"/>
        <end position="857"/>
    </location>
</feature>
<sequence length="882" mass="91801">MTGRPFAVRRFFVVHRPSVRGRARADRGALLLTGAVVAVLTLLAGAVQPLIRDTAEAAVQDAVRHSEADVRAHASLARDDTEDGRARHPGLAEDVDEIRRRADLGLDDELRDVLREPIATATGPTLNVTDGSLLRTFRLTYLTGSPRVTWVAGGAPGPTVAGVAAIPYGAQWPVQTALSEPVATALNVRPGDKIRLQDENRNPKDVTVSGVFRPVDAADPAWRLMPELLRPVGGQGTFGSTRMAGLLSPDSLPDARLAFGQDEMGVTVSFAPEPSKLTWESARTIADIVVKLKATSGSSSQYEGVLKWETWLDIELRAVAARIDAAVAQASVLLIGVLLVGVLVLLLAADVLVRRRTPALVIARRRGAGLADLFAELVLESLAVGVLAAAVGLGAAFAVAGGISWEWALPVVLAAVFAGPAFGTLAAARATRNRRVPANRSARKRIRDTGRLRRFVLEAAVVLGAVGALVALRQRGVAPGDGDPTFAASGPAWGVLAGAVVLVRLLPIGTGLALRWALRSRRPLAVFGAARAADTAGRVLPVLVMVTAVGVASFAFTLDVTARQGLAEGARRTVGADARLDVSPVAEASTPELARAIAAEPGVRQVITAQITDSARVGTPGAVAAPRLVITDRPDLRELRDGAVPALVRGDLGGRLEVIREGLPPVPLVNVGTAPAIGDVEEVVIVDTQAAAAAGLVAVPNTIWVNGPGAAKAARAHATGAAAQVYATVLDERRAAPLTAGLLRLAWTAAGVLLAFGLLGLSLGAASGAPARWQTVSRLRTLGLRPRDGRWVAVGELLPPALLTAIGAPLLGVLFARLAFGPLALRQITWQAADPPPVLPWWPLLGVALVLVAAVAVVVRVEATARRGRRLGEVLRVGSLDG</sequence>
<comment type="subcellular location">
    <subcellularLocation>
        <location evidence="1">Cell membrane</location>
        <topology evidence="1">Multi-pass membrane protein</topology>
    </subcellularLocation>
</comment>
<feature type="transmembrane region" description="Helical" evidence="6">
    <location>
        <begin position="791"/>
        <end position="820"/>
    </location>
</feature>
<feature type="transmembrane region" description="Helical" evidence="6">
    <location>
        <begin position="332"/>
        <end position="353"/>
    </location>
</feature>
<evidence type="ECO:0000259" key="7">
    <source>
        <dbReference type="Pfam" id="PF02687"/>
    </source>
</evidence>
<reference evidence="8" key="1">
    <citation type="submission" date="2021-01" db="EMBL/GenBank/DDBJ databases">
        <title>Whole genome shotgun sequence of Virgisporangium aliadipatigenens NBRC 105644.</title>
        <authorList>
            <person name="Komaki H."/>
            <person name="Tamura T."/>
        </authorList>
    </citation>
    <scope>NUCLEOTIDE SEQUENCE</scope>
    <source>
        <strain evidence="8">NBRC 105644</strain>
    </source>
</reference>